<evidence type="ECO:0000256" key="1">
    <source>
        <dbReference type="SAM" id="MobiDB-lite"/>
    </source>
</evidence>
<name>A0AA39HAJ6_9BILA</name>
<dbReference type="AlphaFoldDB" id="A0AA39HAJ6"/>
<feature type="transmembrane region" description="Helical" evidence="2">
    <location>
        <begin position="150"/>
        <end position="168"/>
    </location>
</feature>
<dbReference type="InterPro" id="IPR019425">
    <property type="entry name" value="7TM_GPCR_serpentine_rcpt_Srt"/>
</dbReference>
<gene>
    <name evidence="3" type="ORF">QR680_015971</name>
</gene>
<keyword evidence="4" id="KW-1185">Reference proteome</keyword>
<dbReference type="PANTHER" id="PTHR23021:SF37">
    <property type="entry name" value="SERPENTINE RECEPTOR, CLASS T"/>
    <property type="match status" value="1"/>
</dbReference>
<organism evidence="3 4">
    <name type="scientific">Steinernema hermaphroditum</name>
    <dbReference type="NCBI Taxonomy" id="289476"/>
    <lineage>
        <taxon>Eukaryota</taxon>
        <taxon>Metazoa</taxon>
        <taxon>Ecdysozoa</taxon>
        <taxon>Nematoda</taxon>
        <taxon>Chromadorea</taxon>
        <taxon>Rhabditida</taxon>
        <taxon>Tylenchina</taxon>
        <taxon>Panagrolaimomorpha</taxon>
        <taxon>Strongyloidoidea</taxon>
        <taxon>Steinernematidae</taxon>
        <taxon>Steinernema</taxon>
    </lineage>
</organism>
<evidence type="ECO:0000313" key="3">
    <source>
        <dbReference type="EMBL" id="KAK0401789.1"/>
    </source>
</evidence>
<comment type="caution">
    <text evidence="3">The sequence shown here is derived from an EMBL/GenBank/DDBJ whole genome shotgun (WGS) entry which is preliminary data.</text>
</comment>
<dbReference type="EMBL" id="JAUCMV010000004">
    <property type="protein sequence ID" value="KAK0401789.1"/>
    <property type="molecule type" value="Genomic_DNA"/>
</dbReference>
<feature type="transmembrane region" description="Helical" evidence="2">
    <location>
        <begin position="201"/>
        <end position="223"/>
    </location>
</feature>
<dbReference type="SUPFAM" id="SSF81321">
    <property type="entry name" value="Family A G protein-coupled receptor-like"/>
    <property type="match status" value="1"/>
</dbReference>
<dbReference type="PANTHER" id="PTHR23021">
    <property type="entry name" value="SERPENTINE RECEPTOR, CLASS T"/>
    <property type="match status" value="1"/>
</dbReference>
<feature type="transmembrane region" description="Helical" evidence="2">
    <location>
        <begin position="68"/>
        <end position="95"/>
    </location>
</feature>
<evidence type="ECO:0000313" key="4">
    <source>
        <dbReference type="Proteomes" id="UP001175271"/>
    </source>
</evidence>
<dbReference type="Pfam" id="PF10321">
    <property type="entry name" value="7TM_GPCR_Srt"/>
    <property type="match status" value="1"/>
</dbReference>
<feature type="transmembrane region" description="Helical" evidence="2">
    <location>
        <begin position="271"/>
        <end position="296"/>
    </location>
</feature>
<feature type="transmembrane region" description="Helical" evidence="2">
    <location>
        <begin position="33"/>
        <end position="56"/>
    </location>
</feature>
<feature type="transmembrane region" description="Helical" evidence="2">
    <location>
        <begin position="244"/>
        <end position="265"/>
    </location>
</feature>
<dbReference type="Proteomes" id="UP001175271">
    <property type="component" value="Unassembled WGS sequence"/>
</dbReference>
<protein>
    <recommendedName>
        <fullName evidence="5">7TM GPCR serpentine receptor class x (Srx) domain-containing protein</fullName>
    </recommendedName>
</protein>
<accession>A0AA39HAJ6</accession>
<feature type="transmembrane region" description="Helical" evidence="2">
    <location>
        <begin position="107"/>
        <end position="129"/>
    </location>
</feature>
<sequence>MDLYFLHHEEFLERYNCSMKTDQQWANEGSPSFLVGGFCVGIGSLYLTLHIPCLIVMKKPELFAHSCFKVMFFLGILDCMSIVYNCLLGGIFSLLGLVACPYVVMHYFVGASSIAVWCTQCGMCILLTLNRCSDLWNVWFLQKLYEGKKVYAAIAIPFFYGLFALWFTRGCQFSSKAYAYFFDPYFLIDGLEVDHSYYSGYLLSVNNIAVSSRLTTLHIFLLTTVWWKTRGASTANLSKLQRQLFLQAFCVCSLNFMAASLYVYMQFFSVPYFLILVAEFTWQGSTGGAVFIYLVLNRTIRSGVINLFCGKKMSSNSTHPTRSVTYGDSTGRNTSSTVTITASRTDTTYF</sequence>
<proteinExistence type="predicted"/>
<feature type="region of interest" description="Disordered" evidence="1">
    <location>
        <begin position="315"/>
        <end position="335"/>
    </location>
</feature>
<keyword evidence="2" id="KW-1133">Transmembrane helix</keyword>
<reference evidence="3" key="1">
    <citation type="submission" date="2023-06" db="EMBL/GenBank/DDBJ databases">
        <title>Genomic analysis of the entomopathogenic nematode Steinernema hermaphroditum.</title>
        <authorList>
            <person name="Schwarz E.M."/>
            <person name="Heppert J.K."/>
            <person name="Baniya A."/>
            <person name="Schwartz H.T."/>
            <person name="Tan C.-H."/>
            <person name="Antoshechkin I."/>
            <person name="Sternberg P.W."/>
            <person name="Goodrich-Blair H."/>
            <person name="Dillman A.R."/>
        </authorList>
    </citation>
    <scope>NUCLEOTIDE SEQUENCE</scope>
    <source>
        <strain evidence="3">PS9179</strain>
        <tissue evidence="3">Whole animal</tissue>
    </source>
</reference>
<keyword evidence="2" id="KW-0472">Membrane</keyword>
<evidence type="ECO:0000256" key="2">
    <source>
        <dbReference type="SAM" id="Phobius"/>
    </source>
</evidence>
<keyword evidence="2" id="KW-0812">Transmembrane</keyword>
<evidence type="ECO:0008006" key="5">
    <source>
        <dbReference type="Google" id="ProtNLM"/>
    </source>
</evidence>